<reference evidence="1 2" key="1">
    <citation type="journal article" date="2021" name="Hortic Res">
        <title>High-quality reference genome and annotation aids understanding of berry development for evergreen blueberry (Vaccinium darrowii).</title>
        <authorList>
            <person name="Yu J."/>
            <person name="Hulse-Kemp A.M."/>
            <person name="Babiker E."/>
            <person name="Staton M."/>
        </authorList>
    </citation>
    <scope>NUCLEOTIDE SEQUENCE [LARGE SCALE GENOMIC DNA]</scope>
    <source>
        <strain evidence="2">cv. NJ 8807/NJ 8810</strain>
        <tissue evidence="1">Young leaf</tissue>
    </source>
</reference>
<dbReference type="EMBL" id="CM037161">
    <property type="protein sequence ID" value="KAH7854126.1"/>
    <property type="molecule type" value="Genomic_DNA"/>
</dbReference>
<evidence type="ECO:0000313" key="2">
    <source>
        <dbReference type="Proteomes" id="UP000828048"/>
    </source>
</evidence>
<keyword evidence="2" id="KW-1185">Reference proteome</keyword>
<organism evidence="1 2">
    <name type="scientific">Vaccinium darrowii</name>
    <dbReference type="NCBI Taxonomy" id="229202"/>
    <lineage>
        <taxon>Eukaryota</taxon>
        <taxon>Viridiplantae</taxon>
        <taxon>Streptophyta</taxon>
        <taxon>Embryophyta</taxon>
        <taxon>Tracheophyta</taxon>
        <taxon>Spermatophyta</taxon>
        <taxon>Magnoliopsida</taxon>
        <taxon>eudicotyledons</taxon>
        <taxon>Gunneridae</taxon>
        <taxon>Pentapetalae</taxon>
        <taxon>asterids</taxon>
        <taxon>Ericales</taxon>
        <taxon>Ericaceae</taxon>
        <taxon>Vaccinioideae</taxon>
        <taxon>Vaccinieae</taxon>
        <taxon>Vaccinium</taxon>
    </lineage>
</organism>
<protein>
    <submittedName>
        <fullName evidence="1">Uncharacterized protein</fullName>
    </submittedName>
</protein>
<sequence>MGRERKKKTLKLKEKPQPSCTVNCSVSARNLGKNDLAAVIFGCKHNTIAECYSKQLFGLPGPHFSYVKNIRPGMPLFLFNYSDRKLYGIFEAISAGQMNIDPYAWTADGAVHTPYPAQARVRIQKKCQTLKEDQYGPIIADNYYEPRIFWQELDQTQTKNLSSLFLLSPVDVTASPRHDIPRRNTLPSKKQNKARRNTPVNALPKSDTRQDNVDFEGLVQQKPNSAQTDSLVVASSSTSNPQKTWSSLFKSSTSAETLREDEGFKKQPSELNLSHSNPFNMEWESSSVMPCLEGESQNLEAFREDSPMWNEEGLHAGSESGGEVSCPPFEEGTFFEALVDDTTQEDEHGNAIVLYENLPCSYGSNRGWDSSCSTPRMSAEIQPSETSMHDDVTKVYEEEVWEHFHSSPDNHGEASDHPSVMYGVNSENGGSAEALAFADMKSVVAKLVQEIEGLKDSQLKQDQKIVSLEMVRFIYGEASDRINSENGGSAEVLAVADMMSVVAKLVLEIEGLKDSQLKQDQKICSLEKELVESKTEIQLLKNRCDLLESGISPFGHVQEMLRRNLSID</sequence>
<gene>
    <name evidence="1" type="ORF">Vadar_010392</name>
</gene>
<evidence type="ECO:0000313" key="1">
    <source>
        <dbReference type="EMBL" id="KAH7854126.1"/>
    </source>
</evidence>
<proteinExistence type="predicted"/>
<comment type="caution">
    <text evidence="1">The sequence shown here is derived from an EMBL/GenBank/DDBJ whole genome shotgun (WGS) entry which is preliminary data.</text>
</comment>
<dbReference type="Proteomes" id="UP000828048">
    <property type="component" value="Chromosome 11"/>
</dbReference>
<accession>A0ACB7YKJ9</accession>
<name>A0ACB7YKJ9_9ERIC</name>